<evidence type="ECO:0000256" key="4">
    <source>
        <dbReference type="ARBA" id="ARBA00016213"/>
    </source>
</evidence>
<evidence type="ECO:0000256" key="12">
    <source>
        <dbReference type="SAM" id="SignalP"/>
    </source>
</evidence>
<dbReference type="STRING" id="28743.ENSCVAP00000021788"/>
<evidence type="ECO:0000256" key="9">
    <source>
        <dbReference type="ARBA" id="ARBA00023329"/>
    </source>
</evidence>
<keyword evidence="9" id="KW-0968">Cytoplasmic vesicle</keyword>
<dbReference type="GO" id="GO:0005576">
    <property type="term" value="C:extracellular region"/>
    <property type="evidence" value="ECO:0007669"/>
    <property type="project" value="UniProtKB-SubCell"/>
</dbReference>
<evidence type="ECO:0000256" key="6">
    <source>
        <dbReference type="ARBA" id="ARBA00022685"/>
    </source>
</evidence>
<dbReference type="Proteomes" id="UP000265020">
    <property type="component" value="Unassembled WGS sequence"/>
</dbReference>
<evidence type="ECO:0000256" key="3">
    <source>
        <dbReference type="ARBA" id="ARBA00009827"/>
    </source>
</evidence>
<dbReference type="InterPro" id="IPR008055">
    <property type="entry name" value="NeurotensiN"/>
</dbReference>
<keyword evidence="6" id="KW-0165">Cleavage on pair of basic residues</keyword>
<evidence type="ECO:0000256" key="5">
    <source>
        <dbReference type="ARBA" id="ARBA00022525"/>
    </source>
</evidence>
<evidence type="ECO:0000256" key="2">
    <source>
        <dbReference type="ARBA" id="ARBA00004613"/>
    </source>
</evidence>
<evidence type="ECO:0000256" key="8">
    <source>
        <dbReference type="ARBA" id="ARBA00022858"/>
    </source>
</evidence>
<dbReference type="AlphaFoldDB" id="A0A3Q2DQ77"/>
<keyword evidence="14" id="KW-1185">Reference proteome</keyword>
<dbReference type="GO" id="GO:0030133">
    <property type="term" value="C:transport vesicle"/>
    <property type="evidence" value="ECO:0007669"/>
    <property type="project" value="UniProtKB-SubCell"/>
</dbReference>
<evidence type="ECO:0000313" key="14">
    <source>
        <dbReference type="Proteomes" id="UP000265020"/>
    </source>
</evidence>
<evidence type="ECO:0000256" key="11">
    <source>
        <dbReference type="ARBA" id="ARBA00046937"/>
    </source>
</evidence>
<protein>
    <recommendedName>
        <fullName evidence="4">Neurotensin/neuromedin N</fullName>
    </recommendedName>
</protein>
<dbReference type="PANTHER" id="PTHR15356">
    <property type="entry name" value="NEUROTENSIN/NEUROMEDIN N"/>
    <property type="match status" value="1"/>
</dbReference>
<feature type="chain" id="PRO_5018687452" description="Neurotensin/neuromedin N" evidence="12">
    <location>
        <begin position="20"/>
        <end position="149"/>
    </location>
</feature>
<keyword evidence="7 12" id="KW-0732">Signal</keyword>
<keyword evidence="8" id="KW-0838">Vasoactive</keyword>
<organism evidence="13 14">
    <name type="scientific">Cyprinodon variegatus</name>
    <name type="common">Sheepshead minnow</name>
    <dbReference type="NCBI Taxonomy" id="28743"/>
    <lineage>
        <taxon>Eukaryota</taxon>
        <taxon>Metazoa</taxon>
        <taxon>Chordata</taxon>
        <taxon>Craniata</taxon>
        <taxon>Vertebrata</taxon>
        <taxon>Euteleostomi</taxon>
        <taxon>Actinopterygii</taxon>
        <taxon>Neopterygii</taxon>
        <taxon>Teleostei</taxon>
        <taxon>Neoteleostei</taxon>
        <taxon>Acanthomorphata</taxon>
        <taxon>Ovalentaria</taxon>
        <taxon>Atherinomorphae</taxon>
        <taxon>Cyprinodontiformes</taxon>
        <taxon>Cyprinodontidae</taxon>
        <taxon>Cyprinodon</taxon>
    </lineage>
</organism>
<keyword evidence="5" id="KW-0964">Secreted</keyword>
<dbReference type="PANTHER" id="PTHR15356:SF0">
    <property type="entry name" value="NEUROTENSIN_NEUROMEDIN N"/>
    <property type="match status" value="1"/>
</dbReference>
<dbReference type="Pfam" id="PF07421">
    <property type="entry name" value="Pro-NT_NN"/>
    <property type="match status" value="1"/>
</dbReference>
<accession>A0A3Q2DQ77</accession>
<comment type="similarity">
    <text evidence="3">Belongs to the neurotensin family.</text>
</comment>
<dbReference type="GO" id="GO:0097746">
    <property type="term" value="P:blood vessel diameter maintenance"/>
    <property type="evidence" value="ECO:0007669"/>
    <property type="project" value="UniProtKB-KW"/>
</dbReference>
<evidence type="ECO:0000256" key="1">
    <source>
        <dbReference type="ARBA" id="ARBA00004398"/>
    </source>
</evidence>
<evidence type="ECO:0000256" key="10">
    <source>
        <dbReference type="ARBA" id="ARBA00025449"/>
    </source>
</evidence>
<dbReference type="OMA" id="ISSWKMT"/>
<comment type="function">
    <text evidence="10">Neurotensin may play an endocrine or paracrine role in the regulation of fat metabolism. It causes contraction of smooth muscle.</text>
</comment>
<feature type="signal peptide" evidence="12">
    <location>
        <begin position="1"/>
        <end position="19"/>
    </location>
</feature>
<dbReference type="Ensembl" id="ENSCVAT00000010895.1">
    <property type="protein sequence ID" value="ENSCVAP00000021788.1"/>
    <property type="gene ID" value="ENSCVAG00000004088.1"/>
</dbReference>
<evidence type="ECO:0000313" key="13">
    <source>
        <dbReference type="Ensembl" id="ENSCVAP00000021788.1"/>
    </source>
</evidence>
<proteinExistence type="inferred from homology"/>
<reference evidence="13" key="2">
    <citation type="submission" date="2025-09" db="UniProtKB">
        <authorList>
            <consortium name="Ensembl"/>
        </authorList>
    </citation>
    <scope>IDENTIFICATION</scope>
</reference>
<dbReference type="GeneTree" id="ENSGT00640000091574"/>
<evidence type="ECO:0000256" key="7">
    <source>
        <dbReference type="ARBA" id="ARBA00022729"/>
    </source>
</evidence>
<dbReference type="GO" id="GO:0005184">
    <property type="term" value="F:neuropeptide hormone activity"/>
    <property type="evidence" value="ECO:0007669"/>
    <property type="project" value="InterPro"/>
</dbReference>
<comment type="subcellular location">
    <subcellularLocation>
        <location evidence="1">Cytoplasmic vesicle</location>
        <location evidence="1">Secretory vesicle</location>
    </subcellularLocation>
    <subcellularLocation>
        <location evidence="2">Secreted</location>
    </subcellularLocation>
</comment>
<comment type="subunit">
    <text evidence="11">Interacts with NTSR1. Interacts with SORT1. Interacts with SORL1.</text>
</comment>
<sequence length="149" mass="17058">MQAQLACLILLCVTCGTLCTDVEQEQRTLADDLLTSLLTSKMKYNRQSAPYWHVSLTNLCRLVAGLQQEAWSGEEKEEEVSELREGSLQLLGEVYSLQHFCRLLPDSMEYSEENSDAPLKRKSPYILKRQAAHNTKSRRPYILKRSSAY</sequence>
<reference evidence="13" key="1">
    <citation type="submission" date="2025-08" db="UniProtKB">
        <authorList>
            <consortium name="Ensembl"/>
        </authorList>
    </citation>
    <scope>IDENTIFICATION</scope>
</reference>
<name>A0A3Q2DQ77_CYPVA</name>